<evidence type="ECO:0000313" key="2">
    <source>
        <dbReference type="Proteomes" id="UP000663586"/>
    </source>
</evidence>
<reference evidence="1" key="1">
    <citation type="submission" date="2020-11" db="EMBL/GenBank/DDBJ databases">
        <title>Carbohydrate-dependent, anaerobic sulfur respiration: A novel catabolism in halophilic archaea.</title>
        <authorList>
            <person name="Sorokin D.Y."/>
            <person name="Messina E."/>
            <person name="Smedile F."/>
            <person name="La Cono V."/>
            <person name="Hallsworth J.E."/>
            <person name="Yakimov M.M."/>
        </authorList>
    </citation>
    <scope>NUCLEOTIDE SEQUENCE</scope>
    <source>
        <strain evidence="1">AArc-S</strain>
    </source>
</reference>
<dbReference type="Proteomes" id="UP000663586">
    <property type="component" value="Chromosome"/>
</dbReference>
<evidence type="ECO:0000313" key="1">
    <source>
        <dbReference type="EMBL" id="QSG02903.1"/>
    </source>
</evidence>
<keyword evidence="2" id="KW-1185">Reference proteome</keyword>
<dbReference type="AlphaFoldDB" id="A0A897MV19"/>
<dbReference type="EMBL" id="CP064786">
    <property type="protein sequence ID" value="QSG02903.1"/>
    <property type="molecule type" value="Genomic_DNA"/>
</dbReference>
<organism evidence="1 2">
    <name type="scientific">Natranaeroarchaeum sulfidigenes</name>
    <dbReference type="NCBI Taxonomy" id="2784880"/>
    <lineage>
        <taxon>Archaea</taxon>
        <taxon>Methanobacteriati</taxon>
        <taxon>Methanobacteriota</taxon>
        <taxon>Stenosarchaea group</taxon>
        <taxon>Halobacteria</taxon>
        <taxon>Halobacteriales</taxon>
        <taxon>Natronoarchaeaceae</taxon>
        <taxon>Natranaeroarchaeum</taxon>
    </lineage>
</organism>
<name>A0A897MV19_9EURY</name>
<dbReference type="KEGG" id="hara:AArcS_1693"/>
<protein>
    <submittedName>
        <fullName evidence="1">Uncharacterized protein</fullName>
    </submittedName>
</protein>
<gene>
    <name evidence="1" type="ORF">AArcS_1693</name>
</gene>
<sequence length="109" mass="11525">MMPAGRGYGGMRTVFVVGHRSVVTARVTGRGGTVTVSRSAGRCRWGRSGRVVASRPTCSPTRSVVGASGRVRQRRLVRARSAAGWRLGRTLAPQWSRACGGTRSGGDLV</sequence>
<proteinExistence type="predicted"/>
<accession>A0A897MV19</accession>